<keyword evidence="3" id="KW-1185">Reference proteome</keyword>
<accession>A0A378YTX8</accession>
<proteinExistence type="predicted"/>
<protein>
    <submittedName>
        <fullName evidence="2">Helix-turn-helix domain</fullName>
    </submittedName>
</protein>
<organism evidence="2 3">
    <name type="scientific">Nocardia otitidiscaviarum</name>
    <dbReference type="NCBI Taxonomy" id="1823"/>
    <lineage>
        <taxon>Bacteria</taxon>
        <taxon>Bacillati</taxon>
        <taxon>Actinomycetota</taxon>
        <taxon>Actinomycetes</taxon>
        <taxon>Mycobacteriales</taxon>
        <taxon>Nocardiaceae</taxon>
        <taxon>Nocardia</taxon>
    </lineage>
</organism>
<reference evidence="2 3" key="1">
    <citation type="submission" date="2018-06" db="EMBL/GenBank/DDBJ databases">
        <authorList>
            <consortium name="Pathogen Informatics"/>
            <person name="Doyle S."/>
        </authorList>
    </citation>
    <scope>NUCLEOTIDE SEQUENCE [LARGE SCALE GENOMIC DNA]</scope>
    <source>
        <strain evidence="2 3">NCTC1934</strain>
    </source>
</reference>
<name>A0A378YTX8_9NOCA</name>
<dbReference type="InterPro" id="IPR010982">
    <property type="entry name" value="Lambda_DNA-bd_dom_sf"/>
</dbReference>
<dbReference type="CDD" id="cd00093">
    <property type="entry name" value="HTH_XRE"/>
    <property type="match status" value="1"/>
</dbReference>
<dbReference type="PROSITE" id="PS50943">
    <property type="entry name" value="HTH_CROC1"/>
    <property type="match status" value="1"/>
</dbReference>
<dbReference type="Gene3D" id="1.10.260.40">
    <property type="entry name" value="lambda repressor-like DNA-binding domains"/>
    <property type="match status" value="1"/>
</dbReference>
<dbReference type="GO" id="GO:0003677">
    <property type="term" value="F:DNA binding"/>
    <property type="evidence" value="ECO:0007669"/>
    <property type="project" value="InterPro"/>
</dbReference>
<feature type="domain" description="HTH cro/C1-type" evidence="1">
    <location>
        <begin position="16"/>
        <end position="71"/>
    </location>
</feature>
<gene>
    <name evidence="2" type="ORF">NCTC1934_04371</name>
</gene>
<dbReference type="InterPro" id="IPR043917">
    <property type="entry name" value="DUF5753"/>
</dbReference>
<evidence type="ECO:0000313" key="3">
    <source>
        <dbReference type="Proteomes" id="UP000255467"/>
    </source>
</evidence>
<dbReference type="SUPFAM" id="SSF47413">
    <property type="entry name" value="lambda repressor-like DNA-binding domains"/>
    <property type="match status" value="1"/>
</dbReference>
<dbReference type="Pfam" id="PF19054">
    <property type="entry name" value="DUF5753"/>
    <property type="match status" value="1"/>
</dbReference>
<dbReference type="STRING" id="1406858.GCA_000710895_06448"/>
<sequence length="295" mass="33075">MLTGSTLARRALGRELKRLREAHGMNQSAAGRVIGVSPQTIGRMEDGLPTKVSDLYMNALCDAYEATATERTTLLELAYEVRTTRKSGGGWWRAYVDEMRVGFDHYMSLEESARKLSIWKTAVVPGLLQTAEYRRSIEWTEHPDMPSEQVEKRIEIAMRRQNRLDESGFAVDAILWEAVLRDQIGGPEVMADQLRRLWEVSQLPNVSVRAVPFSAPRHLGSCVGSFVLLEFPKLSASGLTGPPVVFVEEYAGDLYLEREAEVRRYRDAFAEIGRAAVDEDATRQLILSIAKENAG</sequence>
<dbReference type="OrthoDB" id="4539885at2"/>
<dbReference type="Proteomes" id="UP000255467">
    <property type="component" value="Unassembled WGS sequence"/>
</dbReference>
<evidence type="ECO:0000313" key="2">
    <source>
        <dbReference type="EMBL" id="SUA80626.1"/>
    </source>
</evidence>
<dbReference type="RefSeq" id="WP_039815333.1">
    <property type="nucleotide sequence ID" value="NZ_UGRY01000002.1"/>
</dbReference>
<dbReference type="InterPro" id="IPR001387">
    <property type="entry name" value="Cro/C1-type_HTH"/>
</dbReference>
<dbReference type="Pfam" id="PF13560">
    <property type="entry name" value="HTH_31"/>
    <property type="match status" value="1"/>
</dbReference>
<dbReference type="AlphaFoldDB" id="A0A378YTX8"/>
<dbReference type="EMBL" id="UGRY01000002">
    <property type="protein sequence ID" value="SUA80626.1"/>
    <property type="molecule type" value="Genomic_DNA"/>
</dbReference>
<dbReference type="SMART" id="SM00530">
    <property type="entry name" value="HTH_XRE"/>
    <property type="match status" value="1"/>
</dbReference>
<evidence type="ECO:0000259" key="1">
    <source>
        <dbReference type="PROSITE" id="PS50943"/>
    </source>
</evidence>